<dbReference type="Pfam" id="PF01594">
    <property type="entry name" value="AI-2E_transport"/>
    <property type="match status" value="1"/>
</dbReference>
<feature type="transmembrane region" description="Helical" evidence="6">
    <location>
        <begin position="227"/>
        <end position="248"/>
    </location>
</feature>
<dbReference type="PANTHER" id="PTHR21716:SF68">
    <property type="entry name" value="TRANSPORT PROTEIN YTVI-RELATED"/>
    <property type="match status" value="1"/>
</dbReference>
<dbReference type="InterPro" id="IPR014227">
    <property type="entry name" value="YtvI-like"/>
</dbReference>
<feature type="transmembrane region" description="Helical" evidence="6">
    <location>
        <begin position="63"/>
        <end position="87"/>
    </location>
</feature>
<feature type="transmembrane region" description="Helical" evidence="6">
    <location>
        <begin position="9"/>
        <end position="27"/>
    </location>
</feature>
<comment type="similarity">
    <text evidence="2">Belongs to the autoinducer-2 exporter (AI-2E) (TC 2.A.86) family.</text>
</comment>
<evidence type="ECO:0000313" key="7">
    <source>
        <dbReference type="EMBL" id="CAB1128761.1"/>
    </source>
</evidence>
<organism evidence="7 8">
    <name type="scientific">Candidatus Hydrogenisulfobacillus filiaventi</name>
    <dbReference type="NCBI Taxonomy" id="2707344"/>
    <lineage>
        <taxon>Bacteria</taxon>
        <taxon>Bacillati</taxon>
        <taxon>Bacillota</taxon>
        <taxon>Clostridia</taxon>
        <taxon>Eubacteriales</taxon>
        <taxon>Clostridiales Family XVII. Incertae Sedis</taxon>
        <taxon>Candidatus Hydrogenisulfobacillus</taxon>
    </lineage>
</organism>
<name>A0A6F8ZFV4_9FIRM</name>
<evidence type="ECO:0000313" key="8">
    <source>
        <dbReference type="Proteomes" id="UP000503399"/>
    </source>
</evidence>
<keyword evidence="3 6" id="KW-0812">Transmembrane</keyword>
<dbReference type="KEGG" id="hfv:R50_1255"/>
<reference evidence="7 8" key="1">
    <citation type="submission" date="2020-02" db="EMBL/GenBank/DDBJ databases">
        <authorList>
            <person name="Hogendoorn C."/>
        </authorList>
    </citation>
    <scope>NUCLEOTIDE SEQUENCE [LARGE SCALE GENOMIC DNA]</scope>
    <source>
        <strain evidence="7">R501</strain>
    </source>
</reference>
<dbReference type="GO" id="GO:0016020">
    <property type="term" value="C:membrane"/>
    <property type="evidence" value="ECO:0007669"/>
    <property type="project" value="UniProtKB-SubCell"/>
</dbReference>
<dbReference type="GO" id="GO:0055085">
    <property type="term" value="P:transmembrane transport"/>
    <property type="evidence" value="ECO:0007669"/>
    <property type="project" value="TreeGrafter"/>
</dbReference>
<evidence type="ECO:0000256" key="3">
    <source>
        <dbReference type="ARBA" id="ARBA00022692"/>
    </source>
</evidence>
<dbReference type="AlphaFoldDB" id="A0A6F8ZFV4"/>
<evidence type="ECO:0000256" key="6">
    <source>
        <dbReference type="SAM" id="Phobius"/>
    </source>
</evidence>
<dbReference type="NCBIfam" id="TIGR02872">
    <property type="entry name" value="spore_ytvI"/>
    <property type="match status" value="1"/>
</dbReference>
<comment type="subcellular location">
    <subcellularLocation>
        <location evidence="1">Membrane</location>
        <topology evidence="1">Multi-pass membrane protein</topology>
    </subcellularLocation>
</comment>
<evidence type="ECO:0000256" key="2">
    <source>
        <dbReference type="ARBA" id="ARBA00009773"/>
    </source>
</evidence>
<dbReference type="EMBL" id="LR778114">
    <property type="protein sequence ID" value="CAB1128761.1"/>
    <property type="molecule type" value="Genomic_DNA"/>
</dbReference>
<dbReference type="InterPro" id="IPR002549">
    <property type="entry name" value="AI-2E-like"/>
</dbReference>
<accession>A0A6F8ZFV4</accession>
<keyword evidence="8" id="KW-1185">Reference proteome</keyword>
<keyword evidence="4 6" id="KW-1133">Transmembrane helix</keyword>
<dbReference type="PANTHER" id="PTHR21716">
    <property type="entry name" value="TRANSMEMBRANE PROTEIN"/>
    <property type="match status" value="1"/>
</dbReference>
<gene>
    <name evidence="7" type="ORF">R50_1255</name>
</gene>
<proteinExistence type="inferred from homology"/>
<feature type="transmembrane region" description="Helical" evidence="6">
    <location>
        <begin position="33"/>
        <end position="51"/>
    </location>
</feature>
<feature type="transmembrane region" description="Helical" evidence="6">
    <location>
        <begin position="150"/>
        <end position="172"/>
    </location>
</feature>
<dbReference type="Proteomes" id="UP000503399">
    <property type="component" value="Chromosome"/>
</dbReference>
<evidence type="ECO:0000256" key="5">
    <source>
        <dbReference type="ARBA" id="ARBA00023136"/>
    </source>
</evidence>
<feature type="transmembrane region" description="Helical" evidence="6">
    <location>
        <begin position="306"/>
        <end position="332"/>
    </location>
</feature>
<feature type="transmembrane region" description="Helical" evidence="6">
    <location>
        <begin position="260"/>
        <end position="286"/>
    </location>
</feature>
<evidence type="ECO:0000256" key="4">
    <source>
        <dbReference type="ARBA" id="ARBA00022989"/>
    </source>
</evidence>
<keyword evidence="5 6" id="KW-0472">Membrane</keyword>
<protein>
    <submittedName>
        <fullName evidence="7">Sporulation integral membrane protein YtvI</fullName>
    </submittedName>
</protein>
<feature type="transmembrane region" description="Helical" evidence="6">
    <location>
        <begin position="201"/>
        <end position="221"/>
    </location>
</feature>
<sequence length="346" mass="36586">MGGAEGREYLRAVLIWLALLAGTYVFWRWLVGFVLPFVVAVVVALAVEPLAARWERHLSPGLASLAALVTGVGGTLAVAGLLVGAVVTELLQLAHEIPHYLRQVEHALLHTVARLGQLRQAIPVNPSLLSGQLASVAKVAEGVVRDVLNLAAHLPDFLLMLLVAIIAAFFVLRDRRLIGRLVQASVPPALRPRLPALRLDMAMGFFGFVKAQLLLMLITAITTTLGLFLAGSRYAILLGLVAGLLDLVPYMGPTGLLLPWTVILFLTGHTLGGVKIAAVMTGVAMVRQLVEPRLVGGTTGLHPLTALFALYVGIKVFGPVGFLIGPVSAVILKALARALDVLPGSG</sequence>
<evidence type="ECO:0000256" key="1">
    <source>
        <dbReference type="ARBA" id="ARBA00004141"/>
    </source>
</evidence>